<dbReference type="Proteomes" id="UP000666915">
    <property type="component" value="Unassembled WGS sequence"/>
</dbReference>
<organism evidence="2 3">
    <name type="scientific">Actinomadura nitritigenes</name>
    <dbReference type="NCBI Taxonomy" id="134602"/>
    <lineage>
        <taxon>Bacteria</taxon>
        <taxon>Bacillati</taxon>
        <taxon>Actinomycetota</taxon>
        <taxon>Actinomycetes</taxon>
        <taxon>Streptosporangiales</taxon>
        <taxon>Thermomonosporaceae</taxon>
        <taxon>Actinomadura</taxon>
    </lineage>
</organism>
<keyword evidence="1" id="KW-1133">Transmembrane helix</keyword>
<accession>A0ABS3R5T8</accession>
<proteinExistence type="predicted"/>
<dbReference type="Pfam" id="PF11255">
    <property type="entry name" value="DUF3054"/>
    <property type="match status" value="1"/>
</dbReference>
<sequence length="125" mass="13153">MRKVVAGALDVCCVLVFVAIGRSSHDEAASVTGFLNTAWPFLAGLAAGWAVLRAWRRRPDAVVPVGIGVWLSTVAVGMVLRVVSGQGIAFTFVLVALVFLGLVLLGWRGVARGAVALRGDKPERV</sequence>
<reference evidence="2 3" key="1">
    <citation type="submission" date="2021-03" db="EMBL/GenBank/DDBJ databases">
        <authorList>
            <person name="Kanchanasin P."/>
            <person name="Saeng-In P."/>
            <person name="Phongsopitanun W."/>
            <person name="Yuki M."/>
            <person name="Kudo T."/>
            <person name="Ohkuma M."/>
            <person name="Tanasupawat S."/>
        </authorList>
    </citation>
    <scope>NUCLEOTIDE SEQUENCE [LARGE SCALE GENOMIC DNA]</scope>
    <source>
        <strain evidence="2 3">L46</strain>
    </source>
</reference>
<dbReference type="RefSeq" id="WP_208269346.1">
    <property type="nucleotide sequence ID" value="NZ_BAAAGM010000013.1"/>
</dbReference>
<comment type="caution">
    <text evidence="2">The sequence shown here is derived from an EMBL/GenBank/DDBJ whole genome shotgun (WGS) entry which is preliminary data.</text>
</comment>
<name>A0ABS3R5T8_9ACTN</name>
<feature type="transmembrane region" description="Helical" evidence="1">
    <location>
        <begin position="62"/>
        <end position="82"/>
    </location>
</feature>
<dbReference type="InterPro" id="IPR021414">
    <property type="entry name" value="DUF3054"/>
</dbReference>
<keyword evidence="1" id="KW-0472">Membrane</keyword>
<gene>
    <name evidence="2" type="ORF">J4557_25905</name>
</gene>
<evidence type="ECO:0000313" key="2">
    <source>
        <dbReference type="EMBL" id="MBO2440964.1"/>
    </source>
</evidence>
<feature type="transmembrane region" description="Helical" evidence="1">
    <location>
        <begin position="88"/>
        <end position="107"/>
    </location>
</feature>
<keyword evidence="1" id="KW-0812">Transmembrane</keyword>
<feature type="transmembrane region" description="Helical" evidence="1">
    <location>
        <begin position="38"/>
        <end position="55"/>
    </location>
</feature>
<keyword evidence="3" id="KW-1185">Reference proteome</keyword>
<evidence type="ECO:0000256" key="1">
    <source>
        <dbReference type="SAM" id="Phobius"/>
    </source>
</evidence>
<evidence type="ECO:0000313" key="3">
    <source>
        <dbReference type="Proteomes" id="UP000666915"/>
    </source>
</evidence>
<dbReference type="EMBL" id="JAGEOK010000017">
    <property type="protein sequence ID" value="MBO2440964.1"/>
    <property type="molecule type" value="Genomic_DNA"/>
</dbReference>
<protein>
    <submittedName>
        <fullName evidence="2">DUF3054 domain-containing protein</fullName>
    </submittedName>
</protein>